<dbReference type="PROSITE" id="PS50279">
    <property type="entry name" value="BPTI_KUNITZ_2"/>
    <property type="match status" value="1"/>
</dbReference>
<reference evidence="3" key="1">
    <citation type="journal article" date="2016" name="Ticks Tick Borne Dis.">
        <title>De novo assembly and annotation of the salivary gland transcriptome of Rhipicephalus appendiculatus male and female ticks during blood feeding.</title>
        <authorList>
            <person name="de Castro M.H."/>
            <person name="de Klerk D."/>
            <person name="Pienaar R."/>
            <person name="Latif A.A."/>
            <person name="Rees D.J."/>
            <person name="Mans B.J."/>
        </authorList>
    </citation>
    <scope>NUCLEOTIDE SEQUENCE</scope>
    <source>
        <tissue evidence="3">Salivary glands</tissue>
    </source>
</reference>
<accession>A0A131YJI4</accession>
<proteinExistence type="predicted"/>
<dbReference type="AlphaFoldDB" id="A0A131YJI4"/>
<dbReference type="InterPro" id="IPR036880">
    <property type="entry name" value="Kunitz_BPTI_sf"/>
</dbReference>
<dbReference type="Gene3D" id="4.10.410.10">
    <property type="entry name" value="Pancreatic trypsin inhibitor Kunitz domain"/>
    <property type="match status" value="1"/>
</dbReference>
<protein>
    <submittedName>
        <fullName evidence="3">Pancreatic trypsin inhibitor</fullName>
    </submittedName>
</protein>
<evidence type="ECO:0000313" key="3">
    <source>
        <dbReference type="EMBL" id="JAP78081.1"/>
    </source>
</evidence>
<sequence length="93" mass="10835">MSLLCHVFLASFLVCITFVEGRGKGGCTLKPKNGNCTHRPWWNYNSQSHKCELIAKRCPGNMNNYKSCRECVKWCIKQKLKMVLERLRRMPTL</sequence>
<dbReference type="EMBL" id="GEDV01010476">
    <property type="protein sequence ID" value="JAP78081.1"/>
    <property type="molecule type" value="Transcribed_RNA"/>
</dbReference>
<feature type="chain" id="PRO_5007285400" evidence="1">
    <location>
        <begin position="22"/>
        <end position="93"/>
    </location>
</feature>
<organism evidence="3">
    <name type="scientific">Rhipicephalus appendiculatus</name>
    <name type="common">Brown ear tick</name>
    <dbReference type="NCBI Taxonomy" id="34631"/>
    <lineage>
        <taxon>Eukaryota</taxon>
        <taxon>Metazoa</taxon>
        <taxon>Ecdysozoa</taxon>
        <taxon>Arthropoda</taxon>
        <taxon>Chelicerata</taxon>
        <taxon>Arachnida</taxon>
        <taxon>Acari</taxon>
        <taxon>Parasitiformes</taxon>
        <taxon>Ixodida</taxon>
        <taxon>Ixodoidea</taxon>
        <taxon>Ixodidae</taxon>
        <taxon>Rhipicephalinae</taxon>
        <taxon>Rhipicephalus</taxon>
        <taxon>Rhipicephalus</taxon>
    </lineage>
</organism>
<evidence type="ECO:0000256" key="1">
    <source>
        <dbReference type="SAM" id="SignalP"/>
    </source>
</evidence>
<keyword evidence="1" id="KW-0732">Signal</keyword>
<feature type="domain" description="BPTI/Kunitz inhibitor" evidence="2">
    <location>
        <begin position="27"/>
        <end position="75"/>
    </location>
</feature>
<feature type="signal peptide" evidence="1">
    <location>
        <begin position="1"/>
        <end position="21"/>
    </location>
</feature>
<dbReference type="SUPFAM" id="SSF57362">
    <property type="entry name" value="BPTI-like"/>
    <property type="match status" value="1"/>
</dbReference>
<name>A0A131YJI4_RHIAP</name>
<dbReference type="GO" id="GO:0004867">
    <property type="term" value="F:serine-type endopeptidase inhibitor activity"/>
    <property type="evidence" value="ECO:0007669"/>
    <property type="project" value="InterPro"/>
</dbReference>
<dbReference type="CDD" id="cd00109">
    <property type="entry name" value="Kunitz-type"/>
    <property type="match status" value="1"/>
</dbReference>
<evidence type="ECO:0000259" key="2">
    <source>
        <dbReference type="PROSITE" id="PS50279"/>
    </source>
</evidence>
<dbReference type="InterPro" id="IPR002223">
    <property type="entry name" value="Kunitz_BPTI"/>
</dbReference>
<dbReference type="Pfam" id="PF00014">
    <property type="entry name" value="Kunitz_BPTI"/>
    <property type="match status" value="1"/>
</dbReference>